<feature type="compositionally biased region" description="Acidic residues" evidence="1">
    <location>
        <begin position="181"/>
        <end position="193"/>
    </location>
</feature>
<evidence type="ECO:0000313" key="4">
    <source>
        <dbReference type="Proteomes" id="UP001189429"/>
    </source>
</evidence>
<dbReference type="Gene3D" id="3.50.4.10">
    <property type="entry name" value="Hepatocyte Growth Factor"/>
    <property type="match status" value="1"/>
</dbReference>
<feature type="domain" description="Apple" evidence="2">
    <location>
        <begin position="280"/>
        <end position="340"/>
    </location>
</feature>
<dbReference type="Proteomes" id="UP001189429">
    <property type="component" value="Unassembled WGS sequence"/>
</dbReference>
<evidence type="ECO:0000256" key="1">
    <source>
        <dbReference type="SAM" id="MobiDB-lite"/>
    </source>
</evidence>
<protein>
    <recommendedName>
        <fullName evidence="2">Apple domain-containing protein</fullName>
    </recommendedName>
</protein>
<evidence type="ECO:0000313" key="3">
    <source>
        <dbReference type="EMBL" id="CAK0887679.1"/>
    </source>
</evidence>
<organism evidence="3 4">
    <name type="scientific">Prorocentrum cordatum</name>
    <dbReference type="NCBI Taxonomy" id="2364126"/>
    <lineage>
        <taxon>Eukaryota</taxon>
        <taxon>Sar</taxon>
        <taxon>Alveolata</taxon>
        <taxon>Dinophyceae</taxon>
        <taxon>Prorocentrales</taxon>
        <taxon>Prorocentraceae</taxon>
        <taxon>Prorocentrum</taxon>
    </lineage>
</organism>
<dbReference type="Pfam" id="PF00024">
    <property type="entry name" value="PAN_1"/>
    <property type="match status" value="1"/>
</dbReference>
<sequence>MVARAVSPGGDSEWRQEPRNLVRKAERTAARRALLAADYGLAAAKAGVQRRRGELQAVQSADGATTEVLGQFDLECDGAAHEFTALAPAVAFAGGLEAGRRLAERSAWSGANGNVDTSTDEANDEDENALQNIENIEIAAASEESEGGCEFDGDDGGELAEGSSGGELDAKSQSELGSDFDVSEEACEPDGNDGGELSAGLSRGLGAKSECELQGDSDEDAEESDGMEGTDLGRFASMPGGEECGQARDMADAGAMACPARRGGRRGEALNAGARSRLARSQEEYTSGNYEHIVDVTTVQQCANLCTERPWCLGFNYKPVGGAPGFEEKTCQLVSQEHICKTDVTNLTMYTKGVYVCTPGEVCNPQLTREQCDAKVKLFGETLQNSDDEEGRAAKSRVIPRWACQHGVVSLLQGVWMFVPFSPY</sequence>
<evidence type="ECO:0000259" key="2">
    <source>
        <dbReference type="Pfam" id="PF00024"/>
    </source>
</evidence>
<reference evidence="3" key="1">
    <citation type="submission" date="2023-10" db="EMBL/GenBank/DDBJ databases">
        <authorList>
            <person name="Chen Y."/>
            <person name="Shah S."/>
            <person name="Dougan E. K."/>
            <person name="Thang M."/>
            <person name="Chan C."/>
        </authorList>
    </citation>
    <scope>NUCLEOTIDE SEQUENCE [LARGE SCALE GENOMIC DNA]</scope>
</reference>
<dbReference type="EMBL" id="CAUYUJ010018971">
    <property type="protein sequence ID" value="CAK0887679.1"/>
    <property type="molecule type" value="Genomic_DNA"/>
</dbReference>
<keyword evidence="4" id="KW-1185">Reference proteome</keyword>
<name>A0ABN9WM58_9DINO</name>
<dbReference type="InterPro" id="IPR003609">
    <property type="entry name" value="Pan_app"/>
</dbReference>
<feature type="compositionally biased region" description="Acidic residues" evidence="1">
    <location>
        <begin position="213"/>
        <end position="228"/>
    </location>
</feature>
<accession>A0ABN9WM58</accession>
<proteinExistence type="predicted"/>
<feature type="region of interest" description="Disordered" evidence="1">
    <location>
        <begin position="139"/>
        <end position="246"/>
    </location>
</feature>
<comment type="caution">
    <text evidence="3">The sequence shown here is derived from an EMBL/GenBank/DDBJ whole genome shotgun (WGS) entry which is preliminary data.</text>
</comment>
<feature type="compositionally biased region" description="Acidic residues" evidence="1">
    <location>
        <begin position="143"/>
        <end position="158"/>
    </location>
</feature>
<feature type="region of interest" description="Disordered" evidence="1">
    <location>
        <begin position="1"/>
        <end position="20"/>
    </location>
</feature>
<gene>
    <name evidence="3" type="ORF">PCOR1329_LOCUS68663</name>
</gene>